<proteinExistence type="predicted"/>
<organism evidence="1 2">
    <name type="scientific">Solanum pinnatisectum</name>
    <name type="common">tansyleaf nightshade</name>
    <dbReference type="NCBI Taxonomy" id="50273"/>
    <lineage>
        <taxon>Eukaryota</taxon>
        <taxon>Viridiplantae</taxon>
        <taxon>Streptophyta</taxon>
        <taxon>Embryophyta</taxon>
        <taxon>Tracheophyta</taxon>
        <taxon>Spermatophyta</taxon>
        <taxon>Magnoliopsida</taxon>
        <taxon>eudicotyledons</taxon>
        <taxon>Gunneridae</taxon>
        <taxon>Pentapetalae</taxon>
        <taxon>asterids</taxon>
        <taxon>lamiids</taxon>
        <taxon>Solanales</taxon>
        <taxon>Solanaceae</taxon>
        <taxon>Solanoideae</taxon>
        <taxon>Solaneae</taxon>
        <taxon>Solanum</taxon>
    </lineage>
</organism>
<evidence type="ECO:0000313" key="1">
    <source>
        <dbReference type="EMBL" id="KAK4706524.1"/>
    </source>
</evidence>
<comment type="caution">
    <text evidence="1">The sequence shown here is derived from an EMBL/GenBank/DDBJ whole genome shotgun (WGS) entry which is preliminary data.</text>
</comment>
<dbReference type="AlphaFoldDB" id="A0AAV9K037"/>
<evidence type="ECO:0008006" key="3">
    <source>
        <dbReference type="Google" id="ProtNLM"/>
    </source>
</evidence>
<dbReference type="EMBL" id="JAWPEI010000073">
    <property type="protein sequence ID" value="KAK4706524.1"/>
    <property type="molecule type" value="Genomic_DNA"/>
</dbReference>
<accession>A0AAV9K037</accession>
<evidence type="ECO:0000313" key="2">
    <source>
        <dbReference type="Proteomes" id="UP001311915"/>
    </source>
</evidence>
<dbReference type="Proteomes" id="UP001311915">
    <property type="component" value="Unassembled WGS sequence"/>
</dbReference>
<name>A0AAV9K037_9SOLN</name>
<keyword evidence="2" id="KW-1185">Reference proteome</keyword>
<sequence length="145" mass="15989">MGHLAHSADVMATRLEVVVLWRIRSAILAALTPLRESIDTLTARVETFESRHGATSKVTASKAEVADLRKEVDYLKSTDFTSLLEAEDDVDTPASFEISPATTGDVLIDDVVVDELEVENDEEQIEVPEETIYGDLADLEKMIVQ</sequence>
<gene>
    <name evidence="1" type="ORF">R3W88_033920</name>
</gene>
<protein>
    <recommendedName>
        <fullName evidence="3">Polyprotein protein</fullName>
    </recommendedName>
</protein>
<reference evidence="1 2" key="1">
    <citation type="submission" date="2023-10" db="EMBL/GenBank/DDBJ databases">
        <title>Genome-Wide Identification Analysis in wild type Solanum Pinnatisectum Reveals Some Genes Defensing Phytophthora Infestans.</title>
        <authorList>
            <person name="Sun C."/>
        </authorList>
    </citation>
    <scope>NUCLEOTIDE SEQUENCE [LARGE SCALE GENOMIC DNA]</scope>
    <source>
        <strain evidence="1">LQN</strain>
        <tissue evidence="1">Leaf</tissue>
    </source>
</reference>